<dbReference type="Pfam" id="PF14321">
    <property type="entry name" value="DUF4382"/>
    <property type="match status" value="1"/>
</dbReference>
<keyword evidence="4" id="KW-1185">Reference proteome</keyword>
<dbReference type="PROSITE" id="PS51257">
    <property type="entry name" value="PROKAR_LIPOPROTEIN"/>
    <property type="match status" value="1"/>
</dbReference>
<keyword evidence="1" id="KW-0732">Signal</keyword>
<evidence type="ECO:0000259" key="2">
    <source>
        <dbReference type="Pfam" id="PF14321"/>
    </source>
</evidence>
<accession>A0A5C6ZAR5</accession>
<dbReference type="Proteomes" id="UP000321578">
    <property type="component" value="Unassembled WGS sequence"/>
</dbReference>
<reference evidence="3 4" key="1">
    <citation type="submission" date="2019-08" db="EMBL/GenBank/DDBJ databases">
        <title>Genomes of Subsaximicrobium wynnwilliamsii strains.</title>
        <authorList>
            <person name="Bowman J.P."/>
        </authorList>
    </citation>
    <scope>NUCLEOTIDE SEQUENCE [LARGE SCALE GENOMIC DNA]</scope>
    <source>
        <strain evidence="3 4">2-80-2</strain>
    </source>
</reference>
<evidence type="ECO:0000313" key="4">
    <source>
        <dbReference type="Proteomes" id="UP000321578"/>
    </source>
</evidence>
<proteinExistence type="predicted"/>
<organism evidence="3 4">
    <name type="scientific">Subsaximicrobium wynnwilliamsii</name>
    <dbReference type="NCBI Taxonomy" id="291179"/>
    <lineage>
        <taxon>Bacteria</taxon>
        <taxon>Pseudomonadati</taxon>
        <taxon>Bacteroidota</taxon>
        <taxon>Flavobacteriia</taxon>
        <taxon>Flavobacteriales</taxon>
        <taxon>Flavobacteriaceae</taxon>
        <taxon>Subsaximicrobium</taxon>
    </lineage>
</organism>
<dbReference type="OrthoDB" id="2111471at2"/>
<sequence length="198" mass="21967">MMIYNDKSPQIMNFKTSLKFLFTAACILLMFTSCSKDELDNYGNETAITVKLKGAENNLQNLMIDIKDVQLLIGADANTPGAWMSLDLLSSGVYNVTQLNNDNELILVDGMLIPSGEVQQIKLLLGNDNAIIVHNQSRPLGSDAEELASSNIVAKRLASNKNYEFTLEFESDNSIIVTADDSINFVPKMNTLIRHLQY</sequence>
<feature type="chain" id="PRO_5022661868" evidence="1">
    <location>
        <begin position="36"/>
        <end position="198"/>
    </location>
</feature>
<comment type="caution">
    <text evidence="3">The sequence shown here is derived from an EMBL/GenBank/DDBJ whole genome shotgun (WGS) entry which is preliminary data.</text>
</comment>
<dbReference type="EMBL" id="VORO01000030">
    <property type="protein sequence ID" value="TXD87055.1"/>
    <property type="molecule type" value="Genomic_DNA"/>
</dbReference>
<evidence type="ECO:0000256" key="1">
    <source>
        <dbReference type="SAM" id="SignalP"/>
    </source>
</evidence>
<evidence type="ECO:0000313" key="3">
    <source>
        <dbReference type="EMBL" id="TXD87055.1"/>
    </source>
</evidence>
<gene>
    <name evidence="3" type="ORF">ESY86_18140</name>
</gene>
<dbReference type="InterPro" id="IPR025491">
    <property type="entry name" value="DUF4382"/>
</dbReference>
<dbReference type="AlphaFoldDB" id="A0A5C6ZAR5"/>
<feature type="signal peptide" evidence="1">
    <location>
        <begin position="1"/>
        <end position="35"/>
    </location>
</feature>
<protein>
    <submittedName>
        <fullName evidence="3">DUF4382 domain-containing protein</fullName>
    </submittedName>
</protein>
<feature type="domain" description="DUF4382" evidence="2">
    <location>
        <begin position="48"/>
        <end position="187"/>
    </location>
</feature>
<name>A0A5C6ZAR5_9FLAO</name>